<sequence length="162" mass="18699">MKIKIALNFVESLLASGFIYWVYYRLQIKLALAYDLNTFELSITSLAFMILSTSLIVAFPKRNIFNKIFLPNSLIQGVILLPVYFNIVKNCNGNMILDYFPIIPATICLITFLINIFLTFRKKENLITPYLTVIVTTLILVNIFYLPNSGLFYLDFLVKTLF</sequence>
<feature type="transmembrane region" description="Helical" evidence="1">
    <location>
        <begin position="68"/>
        <end position="87"/>
    </location>
</feature>
<keyword evidence="1" id="KW-1133">Transmembrane helix</keyword>
<protein>
    <submittedName>
        <fullName evidence="2">Membrane protein</fullName>
    </submittedName>
</protein>
<dbReference type="EMBL" id="FO117618">
    <property type="protein sequence ID" value="CCG00813.1"/>
    <property type="molecule type" value="Genomic_DNA"/>
</dbReference>
<name>H8W3Z9_9FLAO</name>
<dbReference type="AlphaFoldDB" id="H8W3Z9"/>
<feature type="transmembrane region" description="Helical" evidence="1">
    <location>
        <begin position="99"/>
        <end position="120"/>
    </location>
</feature>
<feature type="transmembrane region" description="Helical" evidence="1">
    <location>
        <begin position="5"/>
        <end position="23"/>
    </location>
</feature>
<accession>H8W3Z9</accession>
<gene>
    <name evidence="2" type="ORF">VIS_S18CRB30001</name>
</gene>
<reference evidence="2" key="1">
    <citation type="journal article" date="2012" name="Environ. Microbiol.">
        <title>Genomic content of uncultured Bacteroidetes from contrasting oceanic provinces in the North Atlantic Ocean.</title>
        <authorList>
            <person name="Gomez-Pereira P.R."/>
            <person name="Schuler M."/>
            <person name="Fuchs B.M."/>
            <person name="Bennke C."/>
            <person name="Teeling H."/>
            <person name="Waldmann J."/>
            <person name="Richter M."/>
            <person name="Barbe V."/>
            <person name="Bataille E."/>
            <person name="Glockner F.O."/>
            <person name="Amann R."/>
        </authorList>
    </citation>
    <scope>NUCLEOTIDE SEQUENCE</scope>
</reference>
<evidence type="ECO:0000313" key="2">
    <source>
        <dbReference type="EMBL" id="CCG00813.1"/>
    </source>
</evidence>
<organism evidence="2">
    <name type="scientific">uncultured Dokdonia sp</name>
    <dbReference type="NCBI Taxonomy" id="575653"/>
    <lineage>
        <taxon>Bacteria</taxon>
        <taxon>Pseudomonadati</taxon>
        <taxon>Bacteroidota</taxon>
        <taxon>Flavobacteriia</taxon>
        <taxon>Flavobacteriales</taxon>
        <taxon>Flavobacteriaceae</taxon>
        <taxon>Dokdonia</taxon>
        <taxon>environmental samples</taxon>
    </lineage>
</organism>
<keyword evidence="1" id="KW-0472">Membrane</keyword>
<proteinExistence type="predicted"/>
<feature type="transmembrane region" description="Helical" evidence="1">
    <location>
        <begin position="127"/>
        <end position="146"/>
    </location>
</feature>
<feature type="transmembrane region" description="Helical" evidence="1">
    <location>
        <begin position="43"/>
        <end position="59"/>
    </location>
</feature>
<reference evidence="2" key="2">
    <citation type="submission" date="2012-02" db="EMBL/GenBank/DDBJ databases">
        <authorList>
            <person name="Genoscope - CEA"/>
        </authorList>
    </citation>
    <scope>NUCLEOTIDE SEQUENCE</scope>
</reference>
<keyword evidence="1" id="KW-0812">Transmembrane</keyword>
<evidence type="ECO:0000256" key="1">
    <source>
        <dbReference type="SAM" id="Phobius"/>
    </source>
</evidence>